<comment type="caution">
    <text evidence="5">The sequence shown here is derived from an EMBL/GenBank/DDBJ whole genome shotgun (WGS) entry which is preliminary data.</text>
</comment>
<dbReference type="PANTHER" id="PTHR46796">
    <property type="entry name" value="HTH-TYPE TRANSCRIPTIONAL ACTIVATOR RHAS-RELATED"/>
    <property type="match status" value="1"/>
</dbReference>
<dbReference type="AlphaFoldDB" id="A0A917QM01"/>
<dbReference type="InterPro" id="IPR009057">
    <property type="entry name" value="Homeodomain-like_sf"/>
</dbReference>
<dbReference type="RefSeq" id="WP_188829796.1">
    <property type="nucleotide sequence ID" value="NZ_BMMW01000003.1"/>
</dbReference>
<evidence type="ECO:0000256" key="1">
    <source>
        <dbReference type="ARBA" id="ARBA00023015"/>
    </source>
</evidence>
<dbReference type="InterPro" id="IPR035418">
    <property type="entry name" value="AraC-bd_2"/>
</dbReference>
<organism evidence="5 6">
    <name type="scientific">Nocardia camponoti</name>
    <dbReference type="NCBI Taxonomy" id="1616106"/>
    <lineage>
        <taxon>Bacteria</taxon>
        <taxon>Bacillati</taxon>
        <taxon>Actinomycetota</taxon>
        <taxon>Actinomycetes</taxon>
        <taxon>Mycobacteriales</taxon>
        <taxon>Nocardiaceae</taxon>
        <taxon>Nocardia</taxon>
    </lineage>
</organism>
<dbReference type="InterPro" id="IPR018060">
    <property type="entry name" value="HTH_AraC"/>
</dbReference>
<dbReference type="EMBL" id="BMMW01000003">
    <property type="protein sequence ID" value="GGK57329.1"/>
    <property type="molecule type" value="Genomic_DNA"/>
</dbReference>
<evidence type="ECO:0000313" key="6">
    <source>
        <dbReference type="Proteomes" id="UP000612956"/>
    </source>
</evidence>
<name>A0A917QM01_9NOCA</name>
<dbReference type="Pfam" id="PF12833">
    <property type="entry name" value="HTH_18"/>
    <property type="match status" value="1"/>
</dbReference>
<dbReference type="SUPFAM" id="SSF46689">
    <property type="entry name" value="Homeodomain-like"/>
    <property type="match status" value="1"/>
</dbReference>
<keyword evidence="1" id="KW-0805">Transcription regulation</keyword>
<evidence type="ECO:0000313" key="5">
    <source>
        <dbReference type="EMBL" id="GGK57329.1"/>
    </source>
</evidence>
<feature type="domain" description="HTH araC/xylS-type" evidence="4">
    <location>
        <begin position="206"/>
        <end position="303"/>
    </location>
</feature>
<proteinExistence type="predicted"/>
<dbReference type="InterPro" id="IPR018062">
    <property type="entry name" value="HTH_AraC-typ_CS"/>
</dbReference>
<reference evidence="5" key="1">
    <citation type="journal article" date="2014" name="Int. J. Syst. Evol. Microbiol.">
        <title>Complete genome sequence of Corynebacterium casei LMG S-19264T (=DSM 44701T), isolated from a smear-ripened cheese.</title>
        <authorList>
            <consortium name="US DOE Joint Genome Institute (JGI-PGF)"/>
            <person name="Walter F."/>
            <person name="Albersmeier A."/>
            <person name="Kalinowski J."/>
            <person name="Ruckert C."/>
        </authorList>
    </citation>
    <scope>NUCLEOTIDE SEQUENCE</scope>
    <source>
        <strain evidence="5">CGMCC 4.7278</strain>
    </source>
</reference>
<evidence type="ECO:0000259" key="4">
    <source>
        <dbReference type="PROSITE" id="PS01124"/>
    </source>
</evidence>
<dbReference type="GO" id="GO:0003700">
    <property type="term" value="F:DNA-binding transcription factor activity"/>
    <property type="evidence" value="ECO:0007669"/>
    <property type="project" value="InterPro"/>
</dbReference>
<dbReference type="PROSITE" id="PS00041">
    <property type="entry name" value="HTH_ARAC_FAMILY_1"/>
    <property type="match status" value="1"/>
</dbReference>
<dbReference type="InterPro" id="IPR011051">
    <property type="entry name" value="RmlC_Cupin_sf"/>
</dbReference>
<keyword evidence="2" id="KW-0238">DNA-binding</keyword>
<dbReference type="Pfam" id="PF14525">
    <property type="entry name" value="AraC_binding_2"/>
    <property type="match status" value="1"/>
</dbReference>
<reference evidence="5" key="2">
    <citation type="submission" date="2020-09" db="EMBL/GenBank/DDBJ databases">
        <authorList>
            <person name="Sun Q."/>
            <person name="Zhou Y."/>
        </authorList>
    </citation>
    <scope>NUCLEOTIDE SEQUENCE</scope>
    <source>
        <strain evidence="5">CGMCC 4.7278</strain>
    </source>
</reference>
<keyword evidence="6" id="KW-1185">Reference proteome</keyword>
<gene>
    <name evidence="5" type="ORF">GCM10011591_31820</name>
</gene>
<dbReference type="SUPFAM" id="SSF51182">
    <property type="entry name" value="RmlC-like cupins"/>
    <property type="match status" value="1"/>
</dbReference>
<evidence type="ECO:0000256" key="2">
    <source>
        <dbReference type="ARBA" id="ARBA00023125"/>
    </source>
</evidence>
<dbReference type="SMART" id="SM00342">
    <property type="entry name" value="HTH_ARAC"/>
    <property type="match status" value="1"/>
</dbReference>
<protein>
    <submittedName>
        <fullName evidence="5">AraC family transcriptional regulator</fullName>
    </submittedName>
</protein>
<dbReference type="Proteomes" id="UP000612956">
    <property type="component" value="Unassembled WGS sequence"/>
</dbReference>
<dbReference type="PANTHER" id="PTHR46796:SF6">
    <property type="entry name" value="ARAC SUBFAMILY"/>
    <property type="match status" value="1"/>
</dbReference>
<dbReference type="InterPro" id="IPR050204">
    <property type="entry name" value="AraC_XylS_family_regulators"/>
</dbReference>
<accession>A0A917QM01</accession>
<sequence>MQIGFAGKEAFDEWAAVVAGSLTEVSISPTVPGPFHGRMAATSFGEVSVGTVTAGGHELRRTRRHIARADAVHVIGSIVVAGTARVEHGGRRSVLKPGSMIFYDTTQTIAWRSEGDIEDVTIRVERDRVRDVLGIRPDDWPAGLVIADRVGPMIASYFRRVAAMRDANPRAAAMLAGSGINLLGSAASIAAGSEPGKTDMSALLRQQVLDYVRAHFTDPDLTADRVAAGCQVSRRTLYRMVDGIDGGLGGYLRTLRVERAKQILAQGNSVAAAARGSGFASERQFYRTFGELVGVTPGQYRAALAGTNCHEPGTR</sequence>
<dbReference type="GO" id="GO:0043565">
    <property type="term" value="F:sequence-specific DNA binding"/>
    <property type="evidence" value="ECO:0007669"/>
    <property type="project" value="InterPro"/>
</dbReference>
<dbReference type="PROSITE" id="PS01124">
    <property type="entry name" value="HTH_ARAC_FAMILY_2"/>
    <property type="match status" value="1"/>
</dbReference>
<dbReference type="Gene3D" id="1.10.10.60">
    <property type="entry name" value="Homeodomain-like"/>
    <property type="match status" value="1"/>
</dbReference>
<evidence type="ECO:0000256" key="3">
    <source>
        <dbReference type="ARBA" id="ARBA00023163"/>
    </source>
</evidence>
<keyword evidence="3" id="KW-0804">Transcription</keyword>